<dbReference type="PANTHER" id="PTHR48125:SF12">
    <property type="entry name" value="AT HOOK TRANSCRIPTION FACTOR FAMILY-RELATED"/>
    <property type="match status" value="1"/>
</dbReference>
<feature type="region of interest" description="Disordered" evidence="1">
    <location>
        <begin position="593"/>
        <end position="723"/>
    </location>
</feature>
<feature type="region of interest" description="Disordered" evidence="1">
    <location>
        <begin position="749"/>
        <end position="827"/>
    </location>
</feature>
<feature type="compositionally biased region" description="Acidic residues" evidence="1">
    <location>
        <begin position="341"/>
        <end position="380"/>
    </location>
</feature>
<feature type="region of interest" description="Disordered" evidence="1">
    <location>
        <begin position="874"/>
        <end position="900"/>
    </location>
</feature>
<feature type="region of interest" description="Disordered" evidence="1">
    <location>
        <begin position="65"/>
        <end position="239"/>
    </location>
</feature>
<feature type="compositionally biased region" description="Low complexity" evidence="1">
    <location>
        <begin position="454"/>
        <end position="483"/>
    </location>
</feature>
<evidence type="ECO:0000256" key="1">
    <source>
        <dbReference type="SAM" id="MobiDB-lite"/>
    </source>
</evidence>
<evidence type="ECO:0000313" key="2">
    <source>
        <dbReference type="EMBL" id="EEH52308.1"/>
    </source>
</evidence>
<dbReference type="OrthoDB" id="10690640at2759"/>
<feature type="compositionally biased region" description="Low complexity" evidence="1">
    <location>
        <begin position="388"/>
        <end position="398"/>
    </location>
</feature>
<keyword evidence="3" id="KW-1185">Reference proteome</keyword>
<feature type="compositionally biased region" description="Basic and acidic residues" evidence="1">
    <location>
        <begin position="749"/>
        <end position="791"/>
    </location>
</feature>
<accession>C1N5K3</accession>
<proteinExistence type="predicted"/>
<feature type="region of interest" description="Disordered" evidence="1">
    <location>
        <begin position="273"/>
        <end position="295"/>
    </location>
</feature>
<organism evidence="3">
    <name type="scientific">Micromonas pusilla (strain CCMP1545)</name>
    <name type="common">Picoplanktonic green alga</name>
    <dbReference type="NCBI Taxonomy" id="564608"/>
    <lineage>
        <taxon>Eukaryota</taxon>
        <taxon>Viridiplantae</taxon>
        <taxon>Chlorophyta</taxon>
        <taxon>Mamiellophyceae</taxon>
        <taxon>Mamiellales</taxon>
        <taxon>Mamiellaceae</taxon>
        <taxon>Micromonas</taxon>
    </lineage>
</organism>
<feature type="compositionally biased region" description="Pro residues" evidence="1">
    <location>
        <begin position="598"/>
        <end position="609"/>
    </location>
</feature>
<name>C1N5K3_MICPC</name>
<feature type="compositionally biased region" description="Acidic residues" evidence="1">
    <location>
        <begin position="492"/>
        <end position="510"/>
    </location>
</feature>
<dbReference type="GeneID" id="9688818"/>
<feature type="compositionally biased region" description="Pro residues" evidence="1">
    <location>
        <begin position="799"/>
        <end position="809"/>
    </location>
</feature>
<feature type="compositionally biased region" description="Basic and acidic residues" evidence="1">
    <location>
        <begin position="399"/>
        <end position="412"/>
    </location>
</feature>
<feature type="compositionally biased region" description="Basic and acidic residues" evidence="1">
    <location>
        <begin position="812"/>
        <end position="825"/>
    </location>
</feature>
<feature type="compositionally biased region" description="Basic and acidic residues" evidence="1">
    <location>
        <begin position="884"/>
        <end position="895"/>
    </location>
</feature>
<feature type="compositionally biased region" description="Basic and acidic residues" evidence="1">
    <location>
        <begin position="16"/>
        <end position="41"/>
    </location>
</feature>
<dbReference type="Proteomes" id="UP000001876">
    <property type="component" value="Unassembled WGS sequence"/>
</dbReference>
<feature type="compositionally biased region" description="Basic and acidic residues" evidence="1">
    <location>
        <begin position="134"/>
        <end position="175"/>
    </location>
</feature>
<dbReference type="KEGG" id="mpp:MICPUCDRAFT_42647"/>
<feature type="compositionally biased region" description="Basic residues" evidence="1">
    <location>
        <begin position="212"/>
        <end position="223"/>
    </location>
</feature>
<dbReference type="PANTHER" id="PTHR48125">
    <property type="entry name" value="LP07818P1"/>
    <property type="match status" value="1"/>
</dbReference>
<dbReference type="RefSeq" id="XP_003063172.1">
    <property type="nucleotide sequence ID" value="XM_003063126.1"/>
</dbReference>
<feature type="region of interest" description="Disordered" evidence="1">
    <location>
        <begin position="341"/>
        <end position="517"/>
    </location>
</feature>
<feature type="compositionally biased region" description="Low complexity" evidence="1">
    <location>
        <begin position="610"/>
        <end position="626"/>
    </location>
</feature>
<feature type="region of interest" description="Disordered" evidence="1">
    <location>
        <begin position="1"/>
        <end position="41"/>
    </location>
</feature>
<dbReference type="EMBL" id="GG663748">
    <property type="protein sequence ID" value="EEH52308.1"/>
    <property type="molecule type" value="Genomic_DNA"/>
</dbReference>
<gene>
    <name evidence="2" type="ORF">MICPUCDRAFT_42647</name>
</gene>
<dbReference type="AlphaFoldDB" id="C1N5K3"/>
<reference evidence="2 3" key="1">
    <citation type="journal article" date="2009" name="Science">
        <title>Green evolution and dynamic adaptations revealed by genomes of the marine picoeukaryotes Micromonas.</title>
        <authorList>
            <person name="Worden A.Z."/>
            <person name="Lee J.H."/>
            <person name="Mock T."/>
            <person name="Rouze P."/>
            <person name="Simmons M.P."/>
            <person name="Aerts A.L."/>
            <person name="Allen A.E."/>
            <person name="Cuvelier M.L."/>
            <person name="Derelle E."/>
            <person name="Everett M.V."/>
            <person name="Foulon E."/>
            <person name="Grimwood J."/>
            <person name="Gundlach H."/>
            <person name="Henrissat B."/>
            <person name="Napoli C."/>
            <person name="McDonald S.M."/>
            <person name="Parker M.S."/>
            <person name="Rombauts S."/>
            <person name="Salamov A."/>
            <person name="Von Dassow P."/>
            <person name="Badger J.H."/>
            <person name="Coutinho P.M."/>
            <person name="Demir E."/>
            <person name="Dubchak I."/>
            <person name="Gentemann C."/>
            <person name="Eikrem W."/>
            <person name="Gready J.E."/>
            <person name="John U."/>
            <person name="Lanier W."/>
            <person name="Lindquist E.A."/>
            <person name="Lucas S."/>
            <person name="Mayer K.F."/>
            <person name="Moreau H."/>
            <person name="Not F."/>
            <person name="Otillar R."/>
            <person name="Panaud O."/>
            <person name="Pangilinan J."/>
            <person name="Paulsen I."/>
            <person name="Piegu B."/>
            <person name="Poliakov A."/>
            <person name="Robbens S."/>
            <person name="Schmutz J."/>
            <person name="Toulza E."/>
            <person name="Wyss T."/>
            <person name="Zelensky A."/>
            <person name="Zhou K."/>
            <person name="Armbrust E.V."/>
            <person name="Bhattacharya D."/>
            <person name="Goodenough U.W."/>
            <person name="Van de Peer Y."/>
            <person name="Grigoriev I.V."/>
        </authorList>
    </citation>
    <scope>NUCLEOTIDE SEQUENCE [LARGE SCALE GENOMIC DNA]</scope>
    <source>
        <strain evidence="2 3">CCMP1545</strain>
    </source>
</reference>
<sequence length="914" mass="99300">MKVPRRPPHPLLGRPGEPRQRRTRHITFDDQRPGWDDTTSDLKKWKLSSDEVEAKKALHQSKNLVRGGVDARGSFTVRPGRRPLSANQRVFDRSRSRSTSPSKRGGARDAASSPARVRGRNGDAGGAGLGPVRFEPRRRAKDDDDESKPPSRRRDENGRPVEPRRPTPLDHEHETSAGPRRMTEPPALHNPRAGVAFAEAPRPKSPAAQGARKSKAVGRAKVRPNRDHVPRQPHVLTRGNGINQSHAFITDTWIPSTNQERLGFVATRAPEFGAGPPNGGGAAARARKIPSGPTVDFDREYEQFKMKKLKAKLLGGGPGTESVISTEVTEEEETLLREAFEDELATSEDEPDYDVLGDEKDFDLDDDVSDGDFSEDEDDAVAEKGRRAALAKPSPAKAKASEASKDKNKSKTDGVAAQQSALLKQHERVKRSFGIATEGGGFGGFDAKPPPAVVRPVRTWTEEASSGSGDESDGSVDAARVSPAPSPRAPRDDDDDDDEEAKEEKDDDPYGFDALADGRHPARTAFFNALKREKDELLEYFDREGAAAKEIEEAAAAALASWRRLGLSCCGARTAAAAKGGPLSAEDQDEIRRMFPTPSDPPEVVPPPMASAAPAAAPNPAHPGNARFFEPPHDPPPPPETLWPLPYDADVPRRVAKDSTFPADTIPPPREERALPSYADMRRRRRLNPAPAPAAAAAASTDAGEPGSHLHKFKMGELGPDTETSRELRALSLLRDELWEKVERTRLYDGDDEVLKERRSPRERGRMGSRLTDDGGETRKLAAETRLRADSATRAAAAAPPPPPPPPPTATARDRDRDRDRDAKAKAALFDARVKAAEKGVDDAFVGEAWNAEAKRIRAREEAEKRERAKARKAAAAAAAAVPRRGDGAPRERTVKTGRVGELGFRAFTGGATR</sequence>
<protein>
    <submittedName>
        <fullName evidence="2">Predicted protein</fullName>
    </submittedName>
</protein>
<evidence type="ECO:0000313" key="3">
    <source>
        <dbReference type="Proteomes" id="UP000001876"/>
    </source>
</evidence>